<dbReference type="InterPro" id="IPR011990">
    <property type="entry name" value="TPR-like_helical_dom_sf"/>
</dbReference>
<evidence type="ECO:0000259" key="13">
    <source>
        <dbReference type="PROSITE" id="PS50290"/>
    </source>
</evidence>
<comment type="similarity">
    <text evidence="2">Belongs to the PI3/PI4-kinase family. ATM subfamily.</text>
</comment>
<evidence type="ECO:0000259" key="14">
    <source>
        <dbReference type="PROSITE" id="PS51189"/>
    </source>
</evidence>
<dbReference type="PANTHER" id="PTHR11139">
    <property type="entry name" value="ATAXIA TELANGIECTASIA MUTATED ATM -RELATED"/>
    <property type="match status" value="1"/>
</dbReference>
<dbReference type="Pfam" id="PF08064">
    <property type="entry name" value="UME"/>
    <property type="match status" value="1"/>
</dbReference>
<dbReference type="Gene3D" id="1.25.40.10">
    <property type="entry name" value="Tetratricopeptide repeat domain"/>
    <property type="match status" value="1"/>
</dbReference>
<dbReference type="EC" id="2.7.11.1" evidence="3"/>
<evidence type="ECO:0000256" key="10">
    <source>
        <dbReference type="ARBA" id="ARBA00023204"/>
    </source>
</evidence>
<dbReference type="GO" id="GO:0000077">
    <property type="term" value="P:DNA damage checkpoint signaling"/>
    <property type="evidence" value="ECO:0007669"/>
    <property type="project" value="TreeGrafter"/>
</dbReference>
<dbReference type="SMART" id="SM00802">
    <property type="entry name" value="UME"/>
    <property type="match status" value="1"/>
</dbReference>
<sequence>MVTISSAVYVIAKKPSTFMKVKSNPREIDKIVTKYIALKTSTAEVREKMASSLQRFINHIQELNYPQILDEFLPFMDDEDEKVRQAFSKVACYLIFPKIQKSNVPPIIVQGGCNEVQRNFEKFIKISLPIIHRSLRSNDRQFLKLQLTLMATLYNVGCVPEQEVLLPIIKLFIYIITHPNTIYLIFFLAQTYLKGIASVYNQTIQDLFYKFQDQICEVIVASLVQTFISEDPSKVEYSLLRIARSFGFVSVEDLMNYAFENYFLKYLLPWSVKIKQTEELLNVINNTVYQRDDISGHIENAFKKIYPHVFLFENFSVATEVCKKVSQLTKLSLKHLVCFSSKVIICELFINIYDKKEKVKQVLIELKKVEIELDREQLQKSLAVAKTKSEREEIEKELKKKIIEEENNIKTDKDIATFIIQPRFLGILAYLDEKLISSSECESVKKKVLLALPCLINIMTSERVTPVKYKVLATLRSALNIYKNQFPEYIFDAFLAFVENVDPVSLGPLMSTICVCLLPVINEFPVAVGNIFTTMIIKNIDAVSLHLADLHFIPDLPSTHDIYNLIQRKVQEQRCKPFKEQLKYLLHQACHENTDVRLHGLKKLLNELVLNRRELHSLDFKNDPNFIKLVGVLIAGARVFNDDILLACGECLGEIGALDPGHLKEKMVLCDDGKKDILKINSDIFVTKALMELARALQASSHCILMDKFALAIQELLKIYDIPKSRPNVWNQLTETTKEIIHPLFSSRYINNNPRNSKLTFSGPHPLFGNVKKYDFLLWAVPWANRLIDFVKEELAMKVFTVCKFGFKSDKQTLMFFLPYILLYALFYASERELQLIKEEINAVLFWSKDKPIHNKRISERTIKNVGYTSVAKIYTLNEETRFHKLCTKTVFELLDFIDQWWRQVQTKKYDYSASIIKNVEDFLKSCSRLDFAQIAFNNKDYTRALIYLEKYLQENPEKLQENLSFLGKIYSALNEPDGFKGVFAKYINDPSLEDMILYHEVTNQLQDATVCYEQLLRKSTSYTDFHKAMVQCYLKMDQPGLALKVVDGLRSSWDDNSEFLDEEAEAMLSLSRYDELENLLSKKRSHRKCGWGLRLGQSLLHLRKGEGEQMLSEINSLRIDLVRALSTTCITECEYRQGYDNIVKLHVLNEFEKLGTMIMKIKSVEGLKSEKNILEQYKQLINEDFSDRLKLIHLSYRVLDPILRVRRVLLSIAHQMFQTDFPTVGNLIFKEIGQNWLKSIELAIKSKSYQQAYSNILNAEDYQPKGMFIEKAKLLWSKEDTDAAINTLHRGIDWYFPNLTGIGNSTDVKLCAKAKLLIAIYNDKNVNKDYDQNLKNYSAAVKVFKFWEKSIKMLAQYEYKVLRKLSDTNNDDEQCKNIRARLINNFGKSLEYGCKYVYQSVPRMLSVWLDYGTDLIKYKNTCDKETFEGKVKHMSKLTEIIESFMKRLPRYIFMTSFSQLISCICHPYTACFNVLKKTIIYIIEEYPQQALWMFISAIRSMVRDRKSRSEEILGSSRLLTPELSGLIENFKNLANNLCELANIKVQGGSYLIQNLYPPLQRFVNNNNAHQILIPLQKFRTIALPRSSSMYQTHRPFPMDLVYICGMKDEVQVVPSLQKPKRIALKGTDGQYYHILCKPKDDLRLDARMMELCSIINLYLNKDPEARIRGLHIRTYSAVPLTDDCGLIEWIPNLKGLRPAIIEIYKRTSRVLKTSELQSLLNSDQHSLETKRDIFVNKVLREQPSVLQEWFLDKFHSPTEWYLARSAYVKTTAVMSIVGNIVGLGDRHGENVLLDLTCGDLIHVDFGCLFNKGDSLQFPELVPFRLTHNMVSAMGPTGVEGMFRLSCEITTRIMRQQIDQLMSLLQPFLYDSLATLNSKTTKNKRVQQEMTFEKCREVIQNIDMRLQGAVKKPNISDSCLLSVEGQVDYLIKEATSIDNLCQMFLGWGPYL</sequence>
<evidence type="ECO:0000259" key="15">
    <source>
        <dbReference type="PROSITE" id="PS51190"/>
    </source>
</evidence>
<feature type="domain" description="FATC" evidence="15">
    <location>
        <begin position="1919"/>
        <end position="1951"/>
    </location>
</feature>
<dbReference type="InterPro" id="IPR000403">
    <property type="entry name" value="PI3/4_kinase_cat_dom"/>
</dbReference>
<dbReference type="SUPFAM" id="SSF48371">
    <property type="entry name" value="ARM repeat"/>
    <property type="match status" value="1"/>
</dbReference>
<comment type="subcellular location">
    <subcellularLocation>
        <location evidence="1">Nucleus</location>
    </subcellularLocation>
</comment>
<proteinExistence type="inferred from homology"/>
<dbReference type="GO" id="GO:0005524">
    <property type="term" value="F:ATP binding"/>
    <property type="evidence" value="ECO:0007669"/>
    <property type="project" value="UniProtKB-KW"/>
</dbReference>
<reference evidence="16" key="1">
    <citation type="submission" date="2015-12" db="EMBL/GenBank/DDBJ databases">
        <title>De novo transcriptome assembly of four potential Pierce s Disease insect vectors from Arizona vineyards.</title>
        <authorList>
            <person name="Tassone E.E."/>
        </authorList>
    </citation>
    <scope>NUCLEOTIDE SEQUENCE</scope>
</reference>
<evidence type="ECO:0000313" key="16">
    <source>
        <dbReference type="EMBL" id="JAS13771.1"/>
    </source>
</evidence>
<dbReference type="InterPro" id="IPR012993">
    <property type="entry name" value="UME"/>
</dbReference>
<dbReference type="GO" id="GO:0005694">
    <property type="term" value="C:chromosome"/>
    <property type="evidence" value="ECO:0007669"/>
    <property type="project" value="TreeGrafter"/>
</dbReference>
<dbReference type="Pfam" id="PF02259">
    <property type="entry name" value="FAT"/>
    <property type="match status" value="1"/>
</dbReference>
<dbReference type="GO" id="GO:0004674">
    <property type="term" value="F:protein serine/threonine kinase activity"/>
    <property type="evidence" value="ECO:0007669"/>
    <property type="project" value="UniProtKB-KW"/>
</dbReference>
<dbReference type="InterPro" id="IPR050517">
    <property type="entry name" value="DDR_Repair_Kinase"/>
</dbReference>
<evidence type="ECO:0000256" key="1">
    <source>
        <dbReference type="ARBA" id="ARBA00004123"/>
    </source>
</evidence>
<dbReference type="PROSITE" id="PS50290">
    <property type="entry name" value="PI3_4_KINASE_3"/>
    <property type="match status" value="1"/>
</dbReference>
<dbReference type="Pfam" id="PF02260">
    <property type="entry name" value="FATC"/>
    <property type="match status" value="1"/>
</dbReference>
<dbReference type="InterPro" id="IPR056802">
    <property type="entry name" value="ATR-like_M-HEAT"/>
</dbReference>
<feature type="domain" description="PI3K/PI4K catalytic" evidence="13">
    <location>
        <begin position="1607"/>
        <end position="1924"/>
    </location>
</feature>
<organism evidence="16">
    <name type="scientific">Clastoptera arizonana</name>
    <name type="common">Arizona spittle bug</name>
    <dbReference type="NCBI Taxonomy" id="38151"/>
    <lineage>
        <taxon>Eukaryota</taxon>
        <taxon>Metazoa</taxon>
        <taxon>Ecdysozoa</taxon>
        <taxon>Arthropoda</taxon>
        <taxon>Hexapoda</taxon>
        <taxon>Insecta</taxon>
        <taxon>Pterygota</taxon>
        <taxon>Neoptera</taxon>
        <taxon>Paraneoptera</taxon>
        <taxon>Hemiptera</taxon>
        <taxon>Auchenorrhyncha</taxon>
        <taxon>Cercopoidea</taxon>
        <taxon>Clastopteridae</taxon>
        <taxon>Clastoptera</taxon>
    </lineage>
</organism>
<dbReference type="PANTHER" id="PTHR11139:SF69">
    <property type="entry name" value="SERINE_THREONINE-PROTEIN KINASE ATR"/>
    <property type="match status" value="1"/>
</dbReference>
<dbReference type="InterPro" id="IPR003152">
    <property type="entry name" value="FATC_dom"/>
</dbReference>
<gene>
    <name evidence="16" type="ORF">g.20687</name>
</gene>
<keyword evidence="10" id="KW-0234">DNA repair</keyword>
<evidence type="ECO:0000256" key="9">
    <source>
        <dbReference type="ARBA" id="ARBA00022840"/>
    </source>
</evidence>
<dbReference type="InterPro" id="IPR057564">
    <property type="entry name" value="HEAT_ATR"/>
</dbReference>
<dbReference type="InterPro" id="IPR016024">
    <property type="entry name" value="ARM-type_fold"/>
</dbReference>
<dbReference type="CDD" id="cd00892">
    <property type="entry name" value="PIKKc_ATR"/>
    <property type="match status" value="1"/>
</dbReference>
<evidence type="ECO:0000256" key="3">
    <source>
        <dbReference type="ARBA" id="ARBA00012513"/>
    </source>
</evidence>
<dbReference type="SUPFAM" id="SSF56112">
    <property type="entry name" value="Protein kinase-like (PK-like)"/>
    <property type="match status" value="1"/>
</dbReference>
<dbReference type="InterPro" id="IPR036940">
    <property type="entry name" value="PI3/4_kinase_cat_sf"/>
</dbReference>
<evidence type="ECO:0000256" key="8">
    <source>
        <dbReference type="ARBA" id="ARBA00022777"/>
    </source>
</evidence>
<dbReference type="PROSITE" id="PS51189">
    <property type="entry name" value="FAT"/>
    <property type="match status" value="1"/>
</dbReference>
<feature type="domain" description="FAT" evidence="14">
    <location>
        <begin position="931"/>
        <end position="1501"/>
    </location>
</feature>
<dbReference type="GO" id="GO:0005634">
    <property type="term" value="C:nucleus"/>
    <property type="evidence" value="ECO:0007669"/>
    <property type="project" value="UniProtKB-SubCell"/>
</dbReference>
<dbReference type="SMART" id="SM01343">
    <property type="entry name" value="FATC"/>
    <property type="match status" value="1"/>
</dbReference>
<dbReference type="Gene3D" id="3.30.1010.10">
    <property type="entry name" value="Phosphatidylinositol 3-kinase Catalytic Subunit, Chain A, domain 4"/>
    <property type="match status" value="1"/>
</dbReference>
<keyword evidence="9" id="KW-0067">ATP-binding</keyword>
<evidence type="ECO:0000256" key="12">
    <source>
        <dbReference type="SAM" id="Coils"/>
    </source>
</evidence>
<dbReference type="SMART" id="SM00146">
    <property type="entry name" value="PI3Kc"/>
    <property type="match status" value="1"/>
</dbReference>
<evidence type="ECO:0000256" key="2">
    <source>
        <dbReference type="ARBA" id="ARBA00010769"/>
    </source>
</evidence>
<accession>A0A1B6CK79</accession>
<dbReference type="EMBL" id="GEDC01023527">
    <property type="protein sequence ID" value="JAS13771.1"/>
    <property type="molecule type" value="Transcribed_RNA"/>
</dbReference>
<keyword evidence="8" id="KW-0418">Kinase</keyword>
<dbReference type="SUPFAM" id="SSF48452">
    <property type="entry name" value="TPR-like"/>
    <property type="match status" value="1"/>
</dbReference>
<dbReference type="Gene3D" id="1.10.1070.11">
    <property type="entry name" value="Phosphatidylinositol 3-/4-kinase, catalytic domain"/>
    <property type="match status" value="1"/>
</dbReference>
<dbReference type="PROSITE" id="PS51190">
    <property type="entry name" value="FATC"/>
    <property type="match status" value="1"/>
</dbReference>
<dbReference type="GO" id="GO:0000723">
    <property type="term" value="P:telomere maintenance"/>
    <property type="evidence" value="ECO:0007669"/>
    <property type="project" value="TreeGrafter"/>
</dbReference>
<keyword evidence="4" id="KW-0723">Serine/threonine-protein kinase</keyword>
<keyword evidence="12" id="KW-0175">Coiled coil</keyword>
<evidence type="ECO:0000256" key="11">
    <source>
        <dbReference type="ARBA" id="ARBA00023242"/>
    </source>
</evidence>
<keyword evidence="11" id="KW-0539">Nucleus</keyword>
<evidence type="ECO:0000256" key="4">
    <source>
        <dbReference type="ARBA" id="ARBA00022527"/>
    </source>
</evidence>
<feature type="coiled-coil region" evidence="12">
    <location>
        <begin position="359"/>
        <end position="404"/>
    </location>
</feature>
<evidence type="ECO:0000256" key="7">
    <source>
        <dbReference type="ARBA" id="ARBA00022763"/>
    </source>
</evidence>
<keyword evidence="7" id="KW-0227">DNA damage</keyword>
<dbReference type="Pfam" id="PF00454">
    <property type="entry name" value="PI3_PI4_kinase"/>
    <property type="match status" value="1"/>
</dbReference>
<keyword evidence="6" id="KW-0547">Nucleotide-binding</keyword>
<dbReference type="Pfam" id="PF23593">
    <property type="entry name" value="HEAT_ATR"/>
    <property type="match status" value="1"/>
</dbReference>
<evidence type="ECO:0000256" key="6">
    <source>
        <dbReference type="ARBA" id="ARBA00022741"/>
    </source>
</evidence>
<dbReference type="GO" id="GO:0006281">
    <property type="term" value="P:DNA repair"/>
    <property type="evidence" value="ECO:0007669"/>
    <property type="project" value="UniProtKB-KW"/>
</dbReference>
<dbReference type="Pfam" id="PF25030">
    <property type="entry name" value="M-HEAT_ATR"/>
    <property type="match status" value="1"/>
</dbReference>
<evidence type="ECO:0000256" key="5">
    <source>
        <dbReference type="ARBA" id="ARBA00022679"/>
    </source>
</evidence>
<dbReference type="InterPro" id="IPR014009">
    <property type="entry name" value="PIK_FAT"/>
</dbReference>
<name>A0A1B6CK79_9HEMI</name>
<dbReference type="InterPro" id="IPR011009">
    <property type="entry name" value="Kinase-like_dom_sf"/>
</dbReference>
<protein>
    <recommendedName>
        <fullName evidence="3">non-specific serine/threonine protein kinase</fullName>
        <ecNumber evidence="3">2.7.11.1</ecNumber>
    </recommendedName>
</protein>
<dbReference type="InterPro" id="IPR003151">
    <property type="entry name" value="PIK-rel_kinase_FAT"/>
</dbReference>
<keyword evidence="5" id="KW-0808">Transferase</keyword>